<dbReference type="InterPro" id="IPR001305">
    <property type="entry name" value="HSP_DnaJ_Cys-rich_dom"/>
</dbReference>
<dbReference type="EMBL" id="CP000853">
    <property type="protein sequence ID" value="ABW18780.1"/>
    <property type="molecule type" value="Genomic_DNA"/>
</dbReference>
<keyword evidence="10 14" id="KW-0143">Chaperone</keyword>
<dbReference type="GO" id="GO:0031072">
    <property type="term" value="F:heat shock protein binding"/>
    <property type="evidence" value="ECO:0007669"/>
    <property type="project" value="InterPro"/>
</dbReference>
<dbReference type="PANTHER" id="PTHR43096">
    <property type="entry name" value="DNAJ HOMOLOG 1, MITOCHONDRIAL-RELATED"/>
    <property type="match status" value="1"/>
</dbReference>
<dbReference type="InterPro" id="IPR036410">
    <property type="entry name" value="HSP_DnaJ_Cys-rich_dom_sf"/>
</dbReference>
<dbReference type="SUPFAM" id="SSF49493">
    <property type="entry name" value="HSP40/DnaJ peptide-binding domain"/>
    <property type="match status" value="2"/>
</dbReference>
<comment type="domain">
    <text evidence="14">The J domain is necessary and sufficient to stimulate DnaK ATPase activity. Zinc center 1 plays an important role in the autonomous, DnaK-independent chaperone activity of DnaJ. Zinc center 2 is essential for interaction with DnaK and for DnaJ activity.</text>
</comment>
<comment type="subunit">
    <text evidence="2 14">Homodimer.</text>
</comment>
<feature type="binding site" evidence="14">
    <location>
        <position position="187"/>
    </location>
    <ligand>
        <name>Zn(2+)</name>
        <dbReference type="ChEBI" id="CHEBI:29105"/>
        <label>2</label>
    </ligand>
</feature>
<comment type="subcellular location">
    <subcellularLocation>
        <location evidence="1 14">Cytoplasm</location>
    </subcellularLocation>
</comment>
<evidence type="ECO:0000256" key="2">
    <source>
        <dbReference type="ARBA" id="ARBA00011738"/>
    </source>
</evidence>
<dbReference type="InterPro" id="IPR001623">
    <property type="entry name" value="DnaJ_domain"/>
</dbReference>
<evidence type="ECO:0000256" key="15">
    <source>
        <dbReference type="PROSITE-ProRule" id="PRU00546"/>
    </source>
</evidence>
<proteinExistence type="inferred from homology"/>
<keyword evidence="7 14" id="KW-0863">Zinc-finger</keyword>
<keyword evidence="6 14" id="KW-0677">Repeat</keyword>
<evidence type="ECO:0000313" key="19">
    <source>
        <dbReference type="Proteomes" id="UP000000269"/>
    </source>
</evidence>
<evidence type="ECO:0000256" key="6">
    <source>
        <dbReference type="ARBA" id="ARBA00022737"/>
    </source>
</evidence>
<feature type="binding site" evidence="14">
    <location>
        <position position="173"/>
    </location>
    <ligand>
        <name>Zn(2+)</name>
        <dbReference type="ChEBI" id="CHEBI:29105"/>
        <label>1</label>
    </ligand>
</feature>
<evidence type="ECO:0000256" key="12">
    <source>
        <dbReference type="ARBA" id="ARBA00061004"/>
    </source>
</evidence>
<dbReference type="GO" id="GO:0042026">
    <property type="term" value="P:protein refolding"/>
    <property type="evidence" value="ECO:0007669"/>
    <property type="project" value="TreeGrafter"/>
</dbReference>
<keyword evidence="9 14" id="KW-0346">Stress response</keyword>
<evidence type="ECO:0000256" key="11">
    <source>
        <dbReference type="ARBA" id="ARBA00053423"/>
    </source>
</evidence>
<dbReference type="Gene3D" id="1.10.287.110">
    <property type="entry name" value="DnaJ domain"/>
    <property type="match status" value="1"/>
</dbReference>
<dbReference type="PRINTS" id="PR00625">
    <property type="entry name" value="JDOMAIN"/>
</dbReference>
<feature type="repeat" description="CXXCXGXG motif" evidence="14">
    <location>
        <begin position="170"/>
        <end position="177"/>
    </location>
</feature>
<comment type="cofactor">
    <cofactor evidence="14">
        <name>Zn(2+)</name>
        <dbReference type="ChEBI" id="CHEBI:29105"/>
    </cofactor>
    <text evidence="14">Binds 2 Zn(2+) ions per monomer.</text>
</comment>
<dbReference type="FunFam" id="1.10.287.110:FF:000034">
    <property type="entry name" value="Chaperone protein DnaJ"/>
    <property type="match status" value="1"/>
</dbReference>
<evidence type="ECO:0000256" key="10">
    <source>
        <dbReference type="ARBA" id="ARBA00023186"/>
    </source>
</evidence>
<evidence type="ECO:0000256" key="3">
    <source>
        <dbReference type="ARBA" id="ARBA00022490"/>
    </source>
</evidence>
<dbReference type="InterPro" id="IPR008971">
    <property type="entry name" value="HSP40/DnaJ_pept-bd"/>
</dbReference>
<dbReference type="NCBIfam" id="TIGR02349">
    <property type="entry name" value="DnaJ_bact"/>
    <property type="match status" value="1"/>
</dbReference>
<dbReference type="PROSITE" id="PS50076">
    <property type="entry name" value="DNAJ_2"/>
    <property type="match status" value="1"/>
</dbReference>
<evidence type="ECO:0000256" key="14">
    <source>
        <dbReference type="HAMAP-Rule" id="MF_01152"/>
    </source>
</evidence>
<dbReference type="STRING" id="350688.Clos_1234"/>
<comment type="function">
    <text evidence="11 14">Participates actively in the response to hyperosmotic and heat shock by preventing the aggregation of stress-denatured proteins and by disaggregating proteins, also in an autonomous, DnaK-independent fashion. Unfolded proteins bind initially to DnaJ; upon interaction with the DnaJ-bound protein, DnaK hydrolyzes its bound ATP, resulting in the formation of a stable complex. GrpE releases ADP from DnaK; ATP binding to DnaK triggers the release of the substrate protein, thus completing the reaction cycle. Several rounds of ATP-dependent interactions between DnaJ, DnaK and GrpE are required for fully efficient folding. Also involved, together with DnaK and GrpE, in the DNA replication of plasmids through activation of initiation proteins.</text>
</comment>
<comment type="similarity">
    <text evidence="12 14">Belongs to the DnaJ family.</text>
</comment>
<dbReference type="Pfam" id="PF00684">
    <property type="entry name" value="DnaJ_CXXCXGXG"/>
    <property type="match status" value="1"/>
</dbReference>
<dbReference type="PROSITE" id="PS51188">
    <property type="entry name" value="ZF_CR"/>
    <property type="match status" value="1"/>
</dbReference>
<gene>
    <name evidence="14" type="primary">dnaJ</name>
    <name evidence="18" type="ordered locus">Clos_1234</name>
</gene>
<dbReference type="GO" id="GO:0005524">
    <property type="term" value="F:ATP binding"/>
    <property type="evidence" value="ECO:0007669"/>
    <property type="project" value="InterPro"/>
</dbReference>
<dbReference type="AlphaFoldDB" id="A8MG52"/>
<evidence type="ECO:0000256" key="9">
    <source>
        <dbReference type="ARBA" id="ARBA00023016"/>
    </source>
</evidence>
<dbReference type="Gene3D" id="2.10.230.10">
    <property type="entry name" value="Heat shock protein DnaJ, cysteine-rich domain"/>
    <property type="match status" value="1"/>
</dbReference>
<dbReference type="InterPro" id="IPR002939">
    <property type="entry name" value="DnaJ_C"/>
</dbReference>
<accession>A8MG52</accession>
<evidence type="ECO:0000256" key="7">
    <source>
        <dbReference type="ARBA" id="ARBA00022771"/>
    </source>
</evidence>
<dbReference type="GO" id="GO:0008270">
    <property type="term" value="F:zinc ion binding"/>
    <property type="evidence" value="ECO:0007669"/>
    <property type="project" value="UniProtKB-UniRule"/>
</dbReference>
<keyword evidence="4 14" id="KW-0235">DNA replication</keyword>
<feature type="repeat" description="CXXCXGXG motif" evidence="14">
    <location>
        <begin position="187"/>
        <end position="194"/>
    </location>
</feature>
<dbReference type="PANTHER" id="PTHR43096:SF48">
    <property type="entry name" value="CHAPERONE PROTEIN DNAJ"/>
    <property type="match status" value="1"/>
</dbReference>
<keyword evidence="19" id="KW-1185">Reference proteome</keyword>
<feature type="binding site" evidence="14">
    <location>
        <position position="213"/>
    </location>
    <ligand>
        <name>Zn(2+)</name>
        <dbReference type="ChEBI" id="CHEBI:29105"/>
        <label>2</label>
    </ligand>
</feature>
<evidence type="ECO:0000313" key="18">
    <source>
        <dbReference type="EMBL" id="ABW18780.1"/>
    </source>
</evidence>
<dbReference type="FunFam" id="2.60.260.20:FF:000004">
    <property type="entry name" value="Molecular chaperone DnaJ"/>
    <property type="match status" value="1"/>
</dbReference>
<dbReference type="GO" id="GO:0009408">
    <property type="term" value="P:response to heat"/>
    <property type="evidence" value="ECO:0007669"/>
    <property type="project" value="InterPro"/>
</dbReference>
<name>A8MG52_ALKOO</name>
<dbReference type="eggNOG" id="COG0484">
    <property type="taxonomic scope" value="Bacteria"/>
</dbReference>
<feature type="binding site" evidence="14">
    <location>
        <position position="227"/>
    </location>
    <ligand>
        <name>Zn(2+)</name>
        <dbReference type="ChEBI" id="CHEBI:29105"/>
        <label>1</label>
    </ligand>
</feature>
<dbReference type="SUPFAM" id="SSF57938">
    <property type="entry name" value="DnaJ/Hsp40 cysteine-rich domain"/>
    <property type="match status" value="1"/>
</dbReference>
<dbReference type="GO" id="GO:0005737">
    <property type="term" value="C:cytoplasm"/>
    <property type="evidence" value="ECO:0007669"/>
    <property type="project" value="UniProtKB-SubCell"/>
</dbReference>
<keyword evidence="8 14" id="KW-0862">Zinc</keyword>
<evidence type="ECO:0000259" key="16">
    <source>
        <dbReference type="PROSITE" id="PS50076"/>
    </source>
</evidence>
<dbReference type="HOGENOM" id="CLU_017633_0_7_9"/>
<feature type="binding site" evidence="14">
    <location>
        <position position="190"/>
    </location>
    <ligand>
        <name>Zn(2+)</name>
        <dbReference type="ChEBI" id="CHEBI:29105"/>
        <label>2</label>
    </ligand>
</feature>
<feature type="binding site" evidence="14">
    <location>
        <position position="216"/>
    </location>
    <ligand>
        <name>Zn(2+)</name>
        <dbReference type="ChEBI" id="CHEBI:29105"/>
        <label>2</label>
    </ligand>
</feature>
<dbReference type="SUPFAM" id="SSF46565">
    <property type="entry name" value="Chaperone J-domain"/>
    <property type="match status" value="1"/>
</dbReference>
<dbReference type="SMART" id="SM00271">
    <property type="entry name" value="DnaJ"/>
    <property type="match status" value="1"/>
</dbReference>
<dbReference type="Pfam" id="PF01556">
    <property type="entry name" value="DnaJ_C"/>
    <property type="match status" value="1"/>
</dbReference>
<dbReference type="CDD" id="cd10719">
    <property type="entry name" value="DnaJ_zf"/>
    <property type="match status" value="1"/>
</dbReference>
<sequence>MGVLKVSNNKIYLHFQGGEAMSKRDYYEVLGINKDASDQDIKKAYRKLAMKYHPDRNPDNKEAEEKFKEANEAYEVLSSPEKRQRYDQFGHAGVNGNGAGGFEGFSGFGGGGFEDIFGDIFDMFGGGFSSSRRRSGPQKGADLQHQEVITFEEAAFGVEKEVEFYRNDSCHTCSGTGAKPGTSTRTCTKCNGTGEIRVVRRTALGQMVNVAPCDQCGGDGTMIETPCDTCKGKGKVRKLKKIKVKIPAGVDTGSVISIRGEGEPGIKGGPSGDFYVVINVKPHKLFQRDGYDVICEMPITFVQATLGDEVEVPTLEGKVKYKINEGTQSGTVFRLKSKGIVNPKGYGKGDQYVKVIVEVPTKLSEKQKEILRNFAAESGEDMHQQRKTFFEKVKDAFGV</sequence>
<feature type="zinc finger region" description="CR-type" evidence="15">
    <location>
        <begin position="157"/>
        <end position="239"/>
    </location>
</feature>
<dbReference type="GO" id="GO:0006260">
    <property type="term" value="P:DNA replication"/>
    <property type="evidence" value="ECO:0007669"/>
    <property type="project" value="UniProtKB-KW"/>
</dbReference>
<dbReference type="HAMAP" id="MF_01152">
    <property type="entry name" value="DnaJ"/>
    <property type="match status" value="1"/>
</dbReference>
<feature type="binding site" evidence="14">
    <location>
        <position position="170"/>
    </location>
    <ligand>
        <name>Zn(2+)</name>
        <dbReference type="ChEBI" id="CHEBI:29105"/>
        <label>1</label>
    </ligand>
</feature>
<evidence type="ECO:0000256" key="13">
    <source>
        <dbReference type="ARBA" id="ARBA00067609"/>
    </source>
</evidence>
<feature type="domain" description="J" evidence="16">
    <location>
        <begin position="25"/>
        <end position="90"/>
    </location>
</feature>
<dbReference type="Gene3D" id="2.60.260.20">
    <property type="entry name" value="Urease metallochaperone UreE, N-terminal domain"/>
    <property type="match status" value="2"/>
</dbReference>
<evidence type="ECO:0000256" key="1">
    <source>
        <dbReference type="ARBA" id="ARBA00004496"/>
    </source>
</evidence>
<feature type="binding site" evidence="14">
    <location>
        <position position="230"/>
    </location>
    <ligand>
        <name>Zn(2+)</name>
        <dbReference type="ChEBI" id="CHEBI:29105"/>
        <label>1</label>
    </ligand>
</feature>
<feature type="repeat" description="CXXCXGXG motif" evidence="14">
    <location>
        <begin position="227"/>
        <end position="234"/>
    </location>
</feature>
<dbReference type="KEGG" id="aoe:Clos_1234"/>
<dbReference type="GO" id="GO:0051082">
    <property type="term" value="F:unfolded protein binding"/>
    <property type="evidence" value="ECO:0007669"/>
    <property type="project" value="UniProtKB-UniRule"/>
</dbReference>
<dbReference type="Proteomes" id="UP000000269">
    <property type="component" value="Chromosome"/>
</dbReference>
<dbReference type="CDD" id="cd06257">
    <property type="entry name" value="DnaJ"/>
    <property type="match status" value="1"/>
</dbReference>
<evidence type="ECO:0000256" key="8">
    <source>
        <dbReference type="ARBA" id="ARBA00022833"/>
    </source>
</evidence>
<dbReference type="NCBIfam" id="NF008035">
    <property type="entry name" value="PRK10767.1"/>
    <property type="match status" value="1"/>
</dbReference>
<dbReference type="CDD" id="cd10747">
    <property type="entry name" value="DnaJ_C"/>
    <property type="match status" value="1"/>
</dbReference>
<evidence type="ECO:0000256" key="5">
    <source>
        <dbReference type="ARBA" id="ARBA00022723"/>
    </source>
</evidence>
<evidence type="ECO:0000259" key="17">
    <source>
        <dbReference type="PROSITE" id="PS51188"/>
    </source>
</evidence>
<dbReference type="InterPro" id="IPR036869">
    <property type="entry name" value="J_dom_sf"/>
</dbReference>
<feature type="domain" description="CR-type" evidence="17">
    <location>
        <begin position="157"/>
        <end position="239"/>
    </location>
</feature>
<dbReference type="FunFam" id="2.10.230.10:FF:000002">
    <property type="entry name" value="Molecular chaperone DnaJ"/>
    <property type="match status" value="1"/>
</dbReference>
<keyword evidence="5 14" id="KW-0479">Metal-binding</keyword>
<feature type="repeat" description="CXXCXGXG motif" evidence="14">
    <location>
        <begin position="213"/>
        <end position="220"/>
    </location>
</feature>
<reference evidence="19" key="1">
    <citation type="submission" date="2007-10" db="EMBL/GenBank/DDBJ databases">
        <title>Complete genome of Alkaliphilus oremlandii OhILAs.</title>
        <authorList>
            <person name="Copeland A."/>
            <person name="Lucas S."/>
            <person name="Lapidus A."/>
            <person name="Barry K."/>
            <person name="Detter J.C."/>
            <person name="Glavina del Rio T."/>
            <person name="Hammon N."/>
            <person name="Israni S."/>
            <person name="Dalin E."/>
            <person name="Tice H."/>
            <person name="Pitluck S."/>
            <person name="Chain P."/>
            <person name="Malfatti S."/>
            <person name="Shin M."/>
            <person name="Vergez L."/>
            <person name="Schmutz J."/>
            <person name="Larimer F."/>
            <person name="Land M."/>
            <person name="Hauser L."/>
            <person name="Kyrpides N."/>
            <person name="Mikhailova N."/>
            <person name="Stolz J.F."/>
            <person name="Dawson A."/>
            <person name="Fisher E."/>
            <person name="Crable B."/>
            <person name="Perera E."/>
            <person name="Lisak J."/>
            <person name="Ranganathan M."/>
            <person name="Basu P."/>
            <person name="Richardson P."/>
        </authorList>
    </citation>
    <scope>NUCLEOTIDE SEQUENCE [LARGE SCALE GENOMIC DNA]</scope>
    <source>
        <strain evidence="19">OhILAs</strain>
    </source>
</reference>
<dbReference type="Pfam" id="PF00226">
    <property type="entry name" value="DnaJ"/>
    <property type="match status" value="1"/>
</dbReference>
<evidence type="ECO:0000256" key="4">
    <source>
        <dbReference type="ARBA" id="ARBA00022705"/>
    </source>
</evidence>
<dbReference type="InterPro" id="IPR012724">
    <property type="entry name" value="DnaJ"/>
</dbReference>
<organism evidence="18 19">
    <name type="scientific">Alkaliphilus oremlandii (strain OhILAs)</name>
    <name type="common">Clostridium oremlandii (strain OhILAs)</name>
    <dbReference type="NCBI Taxonomy" id="350688"/>
    <lineage>
        <taxon>Bacteria</taxon>
        <taxon>Bacillati</taxon>
        <taxon>Bacillota</taxon>
        <taxon>Clostridia</taxon>
        <taxon>Peptostreptococcales</taxon>
        <taxon>Natronincolaceae</taxon>
        <taxon>Alkaliphilus</taxon>
    </lineage>
</organism>
<protein>
    <recommendedName>
        <fullName evidence="13 14">Chaperone protein DnaJ</fullName>
    </recommendedName>
</protein>
<keyword evidence="3 14" id="KW-0963">Cytoplasm</keyword>